<reference evidence="1 2" key="1">
    <citation type="submission" date="2009-07" db="EMBL/GenBank/DDBJ databases">
        <title>Complete sequence of Pectobacterium carotovorum subsp. carotovorum PC1.</title>
        <authorList>
            <consortium name="US DOE Joint Genome Institute"/>
            <person name="Lucas S."/>
            <person name="Copeland A."/>
            <person name="Lapidus A."/>
            <person name="Glavina del Rio T."/>
            <person name="Tice H."/>
            <person name="Bruce D."/>
            <person name="Goodwin L."/>
            <person name="Pitluck S."/>
            <person name="Munk A.C."/>
            <person name="Brettin T."/>
            <person name="Detter J.C."/>
            <person name="Han C."/>
            <person name="Tapia R."/>
            <person name="Larimer F."/>
            <person name="Land M."/>
            <person name="Hauser L."/>
            <person name="Kyrpides N."/>
            <person name="Mikhailova N."/>
            <person name="Balakrishnan V."/>
            <person name="Glasner J."/>
            <person name="Perna N.T."/>
        </authorList>
    </citation>
    <scope>NUCLEOTIDE SEQUENCE [LARGE SCALE GENOMIC DNA]</scope>
    <source>
        <strain evidence="1 2">PC1</strain>
    </source>
</reference>
<dbReference type="RefSeq" id="WP_015839857.1">
    <property type="nucleotide sequence ID" value="NC_012917.1"/>
</dbReference>
<dbReference type="Proteomes" id="UP000002736">
    <property type="component" value="Chromosome"/>
</dbReference>
<evidence type="ECO:0000313" key="2">
    <source>
        <dbReference type="Proteomes" id="UP000002736"/>
    </source>
</evidence>
<accession>C6DEF2</accession>
<evidence type="ECO:0000313" key="1">
    <source>
        <dbReference type="EMBL" id="ACT12637.1"/>
    </source>
</evidence>
<dbReference type="AlphaFoldDB" id="C6DEF2"/>
<dbReference type="EMBL" id="CP001657">
    <property type="protein sequence ID" value="ACT12637.1"/>
    <property type="molecule type" value="Genomic_DNA"/>
</dbReference>
<name>C6DEF2_PECCP</name>
<proteinExistence type="predicted"/>
<protein>
    <submittedName>
        <fullName evidence="1">Uncharacterized protein</fullName>
    </submittedName>
</protein>
<sequence length="41" mass="4502">METITYHGTTICVLDDMLTALPTHLDIAAQVVDDVNDDEVL</sequence>
<organism evidence="1 2">
    <name type="scientific">Pectobacterium carotovorum subsp. carotovorum (strain PC1)</name>
    <dbReference type="NCBI Taxonomy" id="561230"/>
    <lineage>
        <taxon>Bacteria</taxon>
        <taxon>Pseudomonadati</taxon>
        <taxon>Pseudomonadota</taxon>
        <taxon>Gammaproteobacteria</taxon>
        <taxon>Enterobacterales</taxon>
        <taxon>Pectobacteriaceae</taxon>
        <taxon>Pectobacterium</taxon>
    </lineage>
</organism>
<dbReference type="KEGG" id="pct:PC1_1595"/>
<gene>
    <name evidence="1" type="ordered locus">PC1_1595</name>
</gene>
<dbReference type="HOGENOM" id="CLU_3274116_0_0_6"/>